<dbReference type="PANTHER" id="PTHR10663">
    <property type="entry name" value="GUANYL-NUCLEOTIDE EXCHANGE FACTOR"/>
    <property type="match status" value="1"/>
</dbReference>
<gene>
    <name evidence="3" type="ORF">K7432_007946</name>
</gene>
<feature type="region of interest" description="Disordered" evidence="1">
    <location>
        <begin position="730"/>
        <end position="800"/>
    </location>
</feature>
<feature type="compositionally biased region" description="Polar residues" evidence="1">
    <location>
        <begin position="749"/>
        <end position="770"/>
    </location>
</feature>
<dbReference type="InterPro" id="IPR011993">
    <property type="entry name" value="PH-like_dom_sf"/>
</dbReference>
<dbReference type="SUPFAM" id="SSF48425">
    <property type="entry name" value="Sec7 domain"/>
    <property type="match status" value="1"/>
</dbReference>
<feature type="region of interest" description="Disordered" evidence="1">
    <location>
        <begin position="868"/>
        <end position="894"/>
    </location>
</feature>
<feature type="region of interest" description="Disordered" evidence="1">
    <location>
        <begin position="88"/>
        <end position="111"/>
    </location>
</feature>
<protein>
    <recommendedName>
        <fullName evidence="2">SEC7 domain-containing protein</fullName>
    </recommendedName>
</protein>
<feature type="compositionally biased region" description="Low complexity" evidence="1">
    <location>
        <begin position="1"/>
        <end position="32"/>
    </location>
</feature>
<dbReference type="EMBL" id="JASJQH010007293">
    <property type="protein sequence ID" value="KAK9711279.1"/>
    <property type="molecule type" value="Genomic_DNA"/>
</dbReference>
<evidence type="ECO:0000313" key="4">
    <source>
        <dbReference type="Proteomes" id="UP001479436"/>
    </source>
</evidence>
<feature type="compositionally biased region" description="Basic and acidic residues" evidence="1">
    <location>
        <begin position="1336"/>
        <end position="1345"/>
    </location>
</feature>
<dbReference type="PROSITE" id="PS50190">
    <property type="entry name" value="SEC7"/>
    <property type="match status" value="1"/>
</dbReference>
<feature type="compositionally biased region" description="Polar residues" evidence="1">
    <location>
        <begin position="503"/>
        <end position="514"/>
    </location>
</feature>
<reference evidence="3 4" key="1">
    <citation type="submission" date="2023-04" db="EMBL/GenBank/DDBJ databases">
        <title>Genome of Basidiobolus ranarum AG-B5.</title>
        <authorList>
            <person name="Stajich J.E."/>
            <person name="Carter-House D."/>
            <person name="Gryganskyi A."/>
        </authorList>
    </citation>
    <scope>NUCLEOTIDE SEQUENCE [LARGE SCALE GENOMIC DNA]</scope>
    <source>
        <strain evidence="3 4">AG-B5</strain>
    </source>
</reference>
<dbReference type="SMART" id="SM00222">
    <property type="entry name" value="Sec7"/>
    <property type="match status" value="1"/>
</dbReference>
<dbReference type="Gene3D" id="2.30.29.30">
    <property type="entry name" value="Pleckstrin-homology domain (PH domain)/Phosphotyrosine-binding domain (PTB)"/>
    <property type="match status" value="1"/>
</dbReference>
<dbReference type="Pfam" id="PF01369">
    <property type="entry name" value="Sec7"/>
    <property type="match status" value="1"/>
</dbReference>
<dbReference type="Proteomes" id="UP001479436">
    <property type="component" value="Unassembled WGS sequence"/>
</dbReference>
<feature type="domain" description="SEC7" evidence="2">
    <location>
        <begin position="898"/>
        <end position="1075"/>
    </location>
</feature>
<feature type="compositionally biased region" description="Basic and acidic residues" evidence="1">
    <location>
        <begin position="868"/>
        <end position="882"/>
    </location>
</feature>
<keyword evidence="4" id="KW-1185">Reference proteome</keyword>
<feature type="region of interest" description="Disordered" evidence="1">
    <location>
        <begin position="503"/>
        <end position="523"/>
    </location>
</feature>
<dbReference type="SUPFAM" id="SSF50729">
    <property type="entry name" value="PH domain-like"/>
    <property type="match status" value="1"/>
</dbReference>
<evidence type="ECO:0000259" key="2">
    <source>
        <dbReference type="PROSITE" id="PS50190"/>
    </source>
</evidence>
<feature type="compositionally biased region" description="Basic and acidic residues" evidence="1">
    <location>
        <begin position="99"/>
        <end position="111"/>
    </location>
</feature>
<dbReference type="InterPro" id="IPR035999">
    <property type="entry name" value="Sec7_dom_sf"/>
</dbReference>
<feature type="region of interest" description="Disordered" evidence="1">
    <location>
        <begin position="1"/>
        <end position="35"/>
    </location>
</feature>
<dbReference type="Gene3D" id="1.10.1000.11">
    <property type="entry name" value="Arf Nucleotide-binding Site Opener,domain 2"/>
    <property type="match status" value="1"/>
</dbReference>
<name>A0ABR2VZJ3_9FUNG</name>
<sequence>MEDSISPSLSDYSSNNTAPTNNTPSSNVPKNTHFPREDLSIQTGCVEQSMFNSAPVGFGFLEAKDKGRESPVSPTSNKLKRTAAIRVNKILSNNSSRKNSLDKQEQRKERTKLLRRSVSLNDSETILEHVSMSMKTNQDDLSDKLKYKKQQIRKSKSCSEEFNLSVPGPEQLEHHTEISQLTALDDERLVVHSPITSCEDSNIVGKLAGCTNNNSMEMQETTRPFARRSRSFNVTPANPNRNAELLRTYSHPHREKESSGIYLEGPLGFWSQKFNVTKEPPTDRISGIMKSWKIHDFSSITLLPFVSDETYESDSVGSLNSLSSDIPRALSVKGKIHKPKVSRIVIQNPSESRAMFQSALPEELISSTTLQIDEYRGLFPLGKEIKASRVQLNFRSSLEMRLTKEKLRSVIVEDVNEQTLNINSPPTTCQPTITLLPKEMEEKRRSIILRKGVTNTLLEREESTVRVIEVGSNPGSSLPPCDVGPSFRLTTLTEKLKLSFPPDSSSLLVSPKNESCSEDKNDCSQKKESLLPDIQTLEIDNKQKIVKDTPNDENFVDAPIDIDQAKKDIESWDNGDSIADITTSEGDSKLRNQSVMPRAKRITIVEPVGVTKGILPHLKKKKPSVLVPSSSFRRNSRRIAPSLPRIDASMSRQSFIKHYKAASVETVSSNESSTLGFTNHIDEMSQTSRIKDMIASSTTASTAALYNCSLDPIRELELYSKAKAKSANNADQVVKKKALSHSTKRAENASRNSRLISRLNGDSSTATKGKSSLPALDSQPDSKSGPSIKTRDTENGVVSNEPRSVIHHGFALQIINSSAAKNRYLLLMDDILLIAKPMSRESPQNYSLNSHFAVKHIIDLSTISFSASREKERHGRKIKEDTNNSSPSQNPTGELHPLIASAVRQFNANPYEGIMYMIDKGALRADPLSIASFLLRTPELSRRQIGKFLGMQGNHAILHSYLDKCKFAGLRIDDALRVFLASFRLPGEGNIIDYLVGAFARRWHRTNSHNMTFDAEASIRLAFFMMALNAETHTRKTTKPKMELVEFLGRLQAMDSTSMIPENLLIHIYQSIRHDKLETAMENREYQSLPIDIRFPSDHHLVIGENSALITITIPTADKDLRIKPVGDGLVCDIPFLDFTHTNCHTFTVKATSLGRKSLIFIKLGTRNRKYTSIASWTLVVEPPLMQHTFQIGFPGETNKHPRKKFMFGVETSVERTSWLEKITTTFARTFNHTNSELDIIIRRLRNHLIIEDSSHSLVVSGHELVQCLQAPITSTTLPELRASAIMKYSINASNKSTLLPHTRSQSSRSSSGKRRSNPPSSQHSRTKPSSNAIRSRNEFRRDSYAGKGPRTSQFAINTGSSSGKSNYGLDSGPTSGAKFRIRAG</sequence>
<accession>A0ABR2VZJ3</accession>
<evidence type="ECO:0000313" key="3">
    <source>
        <dbReference type="EMBL" id="KAK9711279.1"/>
    </source>
</evidence>
<dbReference type="PANTHER" id="PTHR10663:SF321">
    <property type="entry name" value="PLECKSTRIN DOMAIN-CONTAINING PROTEIN"/>
    <property type="match status" value="1"/>
</dbReference>
<feature type="compositionally biased region" description="Polar residues" evidence="1">
    <location>
        <begin position="1351"/>
        <end position="1366"/>
    </location>
</feature>
<dbReference type="InterPro" id="IPR000904">
    <property type="entry name" value="Sec7_dom"/>
</dbReference>
<feature type="region of interest" description="Disordered" evidence="1">
    <location>
        <begin position="1297"/>
        <end position="1385"/>
    </location>
</feature>
<proteinExistence type="predicted"/>
<evidence type="ECO:0000256" key="1">
    <source>
        <dbReference type="SAM" id="MobiDB-lite"/>
    </source>
</evidence>
<comment type="caution">
    <text evidence="3">The sequence shown here is derived from an EMBL/GenBank/DDBJ whole genome shotgun (WGS) entry which is preliminary data.</text>
</comment>
<dbReference type="InterPro" id="IPR023394">
    <property type="entry name" value="Sec7_C_sf"/>
</dbReference>
<organism evidence="3 4">
    <name type="scientific">Basidiobolus ranarum</name>
    <dbReference type="NCBI Taxonomy" id="34480"/>
    <lineage>
        <taxon>Eukaryota</taxon>
        <taxon>Fungi</taxon>
        <taxon>Fungi incertae sedis</taxon>
        <taxon>Zoopagomycota</taxon>
        <taxon>Entomophthoromycotina</taxon>
        <taxon>Basidiobolomycetes</taxon>
        <taxon>Basidiobolales</taxon>
        <taxon>Basidiobolaceae</taxon>
        <taxon>Basidiobolus</taxon>
    </lineage>
</organism>
<dbReference type="Gene3D" id="1.10.220.20">
    <property type="match status" value="1"/>
</dbReference>
<feature type="compositionally biased region" description="Polar residues" evidence="1">
    <location>
        <begin position="883"/>
        <end position="892"/>
    </location>
</feature>